<proteinExistence type="predicted"/>
<sequence length="561" mass="59429">MPQSQSQSQPQATGPADLVLAGGSVHTVDPARSRATAVAVHGGRITAVGHDEVHALIGPGTEVVDLAGKLLLPGFQDAHVHPQGAGLELGLCHLADTVDPAEYLRRIRAYADDHPDAEWITGGGWSLEAFPGGAPTAAALDAIVPDRPVFLPNRDHHGAWVNTRALERAGIDARTPDPADGRIERDADGNPTGMLQEGAVHLVGRLVPAPTPEDQLAALLRAQAVLHSHGVTAWQDAIVGAYANMTDPAPSYRAALERGLLTARVVGALWWDRERGAEQTPELAARREELSGDRFRAGTVKIMQDGIAENHTAAMLDPYLTGCGCSSGGSGISFVEPGELRKYVTELDALGFQVHFHALGDRAVREALDAVEAARTANGHRDTRHHLAHLQVVHPHDVRRFRALGATANLQMLWAAHEPQMDELTLPFLGPERGARQYPFGDLLRAGATLAAGSDWPVSSPDPLQAIHVAVNRVSPDAPEGTPEFLPGQRLDLGAALAAYTAGSAYVNHLDALTGSITVGKAADLVVLDRDPFTGPPEEIAATRVLQTFVAGERVHAAPDA</sequence>
<dbReference type="PANTHER" id="PTHR22642:SF2">
    <property type="entry name" value="PROTEIN LONG AFTER FAR-RED 3"/>
    <property type="match status" value="1"/>
</dbReference>
<dbReference type="Pfam" id="PF07969">
    <property type="entry name" value="Amidohydro_3"/>
    <property type="match status" value="1"/>
</dbReference>
<dbReference type="Gene3D" id="2.30.40.10">
    <property type="entry name" value="Urease, subunit C, domain 1"/>
    <property type="match status" value="1"/>
</dbReference>
<gene>
    <name evidence="2" type="ORF">AB0E89_38455</name>
</gene>
<dbReference type="Gene3D" id="3.10.310.70">
    <property type="match status" value="1"/>
</dbReference>
<dbReference type="Proteomes" id="UP001550739">
    <property type="component" value="Unassembled WGS sequence"/>
</dbReference>
<dbReference type="SUPFAM" id="SSF51338">
    <property type="entry name" value="Composite domain of metallo-dependent hydrolases"/>
    <property type="match status" value="1"/>
</dbReference>
<accession>A0ABV2ZUZ0</accession>
<comment type="caution">
    <text evidence="2">The sequence shown here is derived from an EMBL/GenBank/DDBJ whole genome shotgun (WGS) entry which is preliminary data.</text>
</comment>
<reference evidence="2 3" key="1">
    <citation type="submission" date="2024-06" db="EMBL/GenBank/DDBJ databases">
        <title>The Natural Products Discovery Center: Release of the First 8490 Sequenced Strains for Exploring Actinobacteria Biosynthetic Diversity.</title>
        <authorList>
            <person name="Kalkreuter E."/>
            <person name="Kautsar S.A."/>
            <person name="Yang D."/>
            <person name="Bader C.D."/>
            <person name="Teijaro C.N."/>
            <person name="Fluegel L."/>
            <person name="Davis C.M."/>
            <person name="Simpson J.R."/>
            <person name="Lauterbach L."/>
            <person name="Steele A.D."/>
            <person name="Gui C."/>
            <person name="Meng S."/>
            <person name="Li G."/>
            <person name="Viehrig K."/>
            <person name="Ye F."/>
            <person name="Su P."/>
            <person name="Kiefer A.F."/>
            <person name="Nichols A."/>
            <person name="Cepeda A.J."/>
            <person name="Yan W."/>
            <person name="Fan B."/>
            <person name="Jiang Y."/>
            <person name="Adhikari A."/>
            <person name="Zheng C.-J."/>
            <person name="Schuster L."/>
            <person name="Cowan T.M."/>
            <person name="Smanski M.J."/>
            <person name="Chevrette M.G."/>
            <person name="De Carvalho L.P.S."/>
            <person name="Shen B."/>
        </authorList>
    </citation>
    <scope>NUCLEOTIDE SEQUENCE [LARGE SCALE GENOMIC DNA]</scope>
    <source>
        <strain evidence="2 3">NPDC033843</strain>
    </source>
</reference>
<dbReference type="EC" id="3.5.-.-" evidence="2"/>
<name>A0ABV2ZUZ0_9ACTN</name>
<keyword evidence="2" id="KW-0378">Hydrolase</keyword>
<organism evidence="2 3">
    <name type="scientific">Streptomyces sp. 900129855</name>
    <dbReference type="NCBI Taxonomy" id="3155129"/>
    <lineage>
        <taxon>Bacteria</taxon>
        <taxon>Bacillati</taxon>
        <taxon>Actinomycetota</taxon>
        <taxon>Actinomycetes</taxon>
        <taxon>Kitasatosporales</taxon>
        <taxon>Streptomycetaceae</taxon>
        <taxon>Streptomyces</taxon>
    </lineage>
</organism>
<dbReference type="InterPro" id="IPR011059">
    <property type="entry name" value="Metal-dep_hydrolase_composite"/>
</dbReference>
<dbReference type="InterPro" id="IPR032466">
    <property type="entry name" value="Metal_Hydrolase"/>
</dbReference>
<feature type="domain" description="Amidohydrolase 3" evidence="1">
    <location>
        <begin position="62"/>
        <end position="556"/>
    </location>
</feature>
<evidence type="ECO:0000313" key="3">
    <source>
        <dbReference type="Proteomes" id="UP001550739"/>
    </source>
</evidence>
<protein>
    <submittedName>
        <fullName evidence="2">Amidohydrolase</fullName>
        <ecNumber evidence="2">3.5.-.-</ecNumber>
    </submittedName>
</protein>
<dbReference type="GO" id="GO:0016787">
    <property type="term" value="F:hydrolase activity"/>
    <property type="evidence" value="ECO:0007669"/>
    <property type="project" value="UniProtKB-KW"/>
</dbReference>
<dbReference type="CDD" id="cd01300">
    <property type="entry name" value="YtcJ_like"/>
    <property type="match status" value="1"/>
</dbReference>
<keyword evidence="3" id="KW-1185">Reference proteome</keyword>
<dbReference type="RefSeq" id="WP_334582454.1">
    <property type="nucleotide sequence ID" value="NZ_JBEZVE010000028.1"/>
</dbReference>
<dbReference type="PANTHER" id="PTHR22642">
    <property type="entry name" value="IMIDAZOLONEPROPIONASE"/>
    <property type="match status" value="1"/>
</dbReference>
<evidence type="ECO:0000259" key="1">
    <source>
        <dbReference type="Pfam" id="PF07969"/>
    </source>
</evidence>
<dbReference type="InterPro" id="IPR013108">
    <property type="entry name" value="Amidohydro_3"/>
</dbReference>
<dbReference type="EMBL" id="JBEZVE010000028">
    <property type="protein sequence ID" value="MEU3786359.1"/>
    <property type="molecule type" value="Genomic_DNA"/>
</dbReference>
<dbReference type="InterPro" id="IPR033932">
    <property type="entry name" value="YtcJ-like"/>
</dbReference>
<dbReference type="Gene3D" id="3.20.20.140">
    <property type="entry name" value="Metal-dependent hydrolases"/>
    <property type="match status" value="1"/>
</dbReference>
<evidence type="ECO:0000313" key="2">
    <source>
        <dbReference type="EMBL" id="MEU3786359.1"/>
    </source>
</evidence>
<dbReference type="SUPFAM" id="SSF51556">
    <property type="entry name" value="Metallo-dependent hydrolases"/>
    <property type="match status" value="1"/>
</dbReference>